<dbReference type="PROSITE" id="PS00636">
    <property type="entry name" value="DNAJ_1"/>
    <property type="match status" value="1"/>
</dbReference>
<evidence type="ECO:0000256" key="6">
    <source>
        <dbReference type="SAM" id="MobiDB-lite"/>
    </source>
</evidence>
<evidence type="ECO:0000313" key="10">
    <source>
        <dbReference type="Proteomes" id="UP000324800"/>
    </source>
</evidence>
<dbReference type="CDD" id="cd06257">
    <property type="entry name" value="DnaJ"/>
    <property type="match status" value="1"/>
</dbReference>
<dbReference type="SUPFAM" id="SSF46565">
    <property type="entry name" value="Chaperone J-domain"/>
    <property type="match status" value="1"/>
</dbReference>
<evidence type="ECO:0000256" key="2">
    <source>
        <dbReference type="ARBA" id="ARBA00022737"/>
    </source>
</evidence>
<comment type="caution">
    <text evidence="9">The sequence shown here is derived from an EMBL/GenBank/DDBJ whole genome shotgun (WGS) entry which is preliminary data.</text>
</comment>
<feature type="region of interest" description="Disordered" evidence="6">
    <location>
        <begin position="577"/>
        <end position="614"/>
    </location>
</feature>
<dbReference type="InterPro" id="IPR002939">
    <property type="entry name" value="DnaJ_C"/>
</dbReference>
<dbReference type="InterPro" id="IPR012724">
    <property type="entry name" value="DnaJ"/>
</dbReference>
<dbReference type="GO" id="GO:0006457">
    <property type="term" value="P:protein folding"/>
    <property type="evidence" value="ECO:0007669"/>
    <property type="project" value="InterPro"/>
</dbReference>
<feature type="non-terminal residue" evidence="9">
    <location>
        <position position="614"/>
    </location>
</feature>
<evidence type="ECO:0000256" key="3">
    <source>
        <dbReference type="ARBA" id="ARBA00022771"/>
    </source>
</evidence>
<feature type="zinc finger region" description="CR-type" evidence="5">
    <location>
        <begin position="126"/>
        <end position="211"/>
    </location>
</feature>
<dbReference type="Pfam" id="PF00684">
    <property type="entry name" value="DnaJ_CXXCXGXG"/>
    <property type="match status" value="1"/>
</dbReference>
<evidence type="ECO:0000259" key="7">
    <source>
        <dbReference type="PROSITE" id="PS50076"/>
    </source>
</evidence>
<dbReference type="SUPFAM" id="SSF57938">
    <property type="entry name" value="DnaJ/Hsp40 cysteine-rich domain"/>
    <property type="match status" value="1"/>
</dbReference>
<dbReference type="PRINTS" id="PR00625">
    <property type="entry name" value="JDOMAIN"/>
</dbReference>
<dbReference type="OrthoDB" id="550424at2759"/>
<dbReference type="InterPro" id="IPR036410">
    <property type="entry name" value="HSP_DnaJ_Cys-rich_dom_sf"/>
</dbReference>
<keyword evidence="2" id="KW-0677">Repeat</keyword>
<dbReference type="PROSITE" id="PS51188">
    <property type="entry name" value="ZF_CR"/>
    <property type="match status" value="1"/>
</dbReference>
<evidence type="ECO:0000256" key="1">
    <source>
        <dbReference type="ARBA" id="ARBA00022723"/>
    </source>
</evidence>
<feature type="region of interest" description="Disordered" evidence="6">
    <location>
        <begin position="451"/>
        <end position="558"/>
    </location>
</feature>
<dbReference type="Gene3D" id="2.60.260.20">
    <property type="entry name" value="Urease metallochaperone UreE, N-terminal domain"/>
    <property type="match status" value="2"/>
</dbReference>
<feature type="compositionally biased region" description="Basic and acidic residues" evidence="6">
    <location>
        <begin position="577"/>
        <end position="591"/>
    </location>
</feature>
<dbReference type="InterPro" id="IPR008971">
    <property type="entry name" value="HSP40/DnaJ_pept-bd"/>
</dbReference>
<dbReference type="CDD" id="cd10747">
    <property type="entry name" value="DnaJ_C"/>
    <property type="match status" value="1"/>
</dbReference>
<dbReference type="Pfam" id="PF01556">
    <property type="entry name" value="DnaJ_C"/>
    <property type="match status" value="1"/>
</dbReference>
<organism evidence="9 10">
    <name type="scientific">Streblomastix strix</name>
    <dbReference type="NCBI Taxonomy" id="222440"/>
    <lineage>
        <taxon>Eukaryota</taxon>
        <taxon>Metamonada</taxon>
        <taxon>Preaxostyla</taxon>
        <taxon>Oxymonadida</taxon>
        <taxon>Streblomastigidae</taxon>
        <taxon>Streblomastix</taxon>
    </lineage>
</organism>
<dbReference type="GO" id="GO:0030544">
    <property type="term" value="F:Hsp70 protein binding"/>
    <property type="evidence" value="ECO:0007669"/>
    <property type="project" value="InterPro"/>
</dbReference>
<proteinExistence type="inferred from homology"/>
<protein>
    <submittedName>
        <fullName evidence="9">Putative dnaJ subfamily A member 1</fullName>
    </submittedName>
</protein>
<dbReference type="Pfam" id="PF00226">
    <property type="entry name" value="DnaJ"/>
    <property type="match status" value="1"/>
</dbReference>
<dbReference type="GO" id="GO:0005524">
    <property type="term" value="F:ATP binding"/>
    <property type="evidence" value="ECO:0007669"/>
    <property type="project" value="InterPro"/>
</dbReference>
<keyword evidence="1 5" id="KW-0479">Metal-binding</keyword>
<dbReference type="PROSITE" id="PS50076">
    <property type="entry name" value="DNAJ_2"/>
    <property type="match status" value="1"/>
</dbReference>
<evidence type="ECO:0000256" key="5">
    <source>
        <dbReference type="PROSITE-ProRule" id="PRU00546"/>
    </source>
</evidence>
<dbReference type="PANTHER" id="PTHR43888">
    <property type="entry name" value="DNAJ-LIKE-2, ISOFORM A-RELATED"/>
    <property type="match status" value="1"/>
</dbReference>
<feature type="compositionally biased region" description="Basic and acidic residues" evidence="6">
    <location>
        <begin position="451"/>
        <end position="540"/>
    </location>
</feature>
<dbReference type="InterPro" id="IPR001623">
    <property type="entry name" value="DnaJ_domain"/>
</dbReference>
<evidence type="ECO:0000313" key="9">
    <source>
        <dbReference type="EMBL" id="KAA6389261.1"/>
    </source>
</evidence>
<keyword evidence="4 5" id="KW-0862">Zinc</keyword>
<dbReference type="SUPFAM" id="SSF49493">
    <property type="entry name" value="HSP40/DnaJ peptide-binding domain"/>
    <property type="match status" value="2"/>
</dbReference>
<dbReference type="CDD" id="cd10719">
    <property type="entry name" value="DnaJ_zf"/>
    <property type="match status" value="1"/>
</dbReference>
<feature type="domain" description="J" evidence="7">
    <location>
        <begin position="6"/>
        <end position="71"/>
    </location>
</feature>
<dbReference type="InterPro" id="IPR001305">
    <property type="entry name" value="HSP_DnaJ_Cys-rich_dom"/>
</dbReference>
<dbReference type="GO" id="GO:0009408">
    <property type="term" value="P:response to heat"/>
    <property type="evidence" value="ECO:0007669"/>
    <property type="project" value="InterPro"/>
</dbReference>
<dbReference type="FunFam" id="2.60.260.20:FF:000003">
    <property type="entry name" value="DnaJ subfamily A member 2"/>
    <property type="match status" value="1"/>
</dbReference>
<dbReference type="InterPro" id="IPR044713">
    <property type="entry name" value="DNJA1/2-like"/>
</dbReference>
<dbReference type="Gene3D" id="1.10.287.110">
    <property type="entry name" value="DnaJ domain"/>
    <property type="match status" value="1"/>
</dbReference>
<feature type="domain" description="CR-type" evidence="8">
    <location>
        <begin position="126"/>
        <end position="211"/>
    </location>
</feature>
<name>A0A5J4W2V6_9EUKA</name>
<dbReference type="InterPro" id="IPR036869">
    <property type="entry name" value="J_dom_sf"/>
</dbReference>
<gene>
    <name evidence="9" type="ORF">EZS28_015211</name>
</gene>
<keyword evidence="3 5" id="KW-0863">Zinc-finger</keyword>
<dbReference type="Proteomes" id="UP000324800">
    <property type="component" value="Unassembled WGS sequence"/>
</dbReference>
<dbReference type="GO" id="GO:0051082">
    <property type="term" value="F:unfolded protein binding"/>
    <property type="evidence" value="ECO:0007669"/>
    <property type="project" value="InterPro"/>
</dbReference>
<feature type="compositionally biased region" description="Basic and acidic residues" evidence="6">
    <location>
        <begin position="547"/>
        <end position="558"/>
    </location>
</feature>
<reference evidence="9 10" key="1">
    <citation type="submission" date="2019-03" db="EMBL/GenBank/DDBJ databases">
        <title>Single cell metagenomics reveals metabolic interactions within the superorganism composed of flagellate Streblomastix strix and complex community of Bacteroidetes bacteria on its surface.</title>
        <authorList>
            <person name="Treitli S.C."/>
            <person name="Kolisko M."/>
            <person name="Husnik F."/>
            <person name="Keeling P."/>
            <person name="Hampl V."/>
        </authorList>
    </citation>
    <scope>NUCLEOTIDE SEQUENCE [LARGE SCALE GENOMIC DNA]</scope>
    <source>
        <strain evidence="9">ST1C</strain>
    </source>
</reference>
<dbReference type="FunFam" id="2.10.230.10:FF:000001">
    <property type="entry name" value="DnaJ subfamily A member 2"/>
    <property type="match status" value="1"/>
</dbReference>
<dbReference type="AlphaFoldDB" id="A0A5J4W2V6"/>
<dbReference type="GO" id="GO:0008270">
    <property type="term" value="F:zinc ion binding"/>
    <property type="evidence" value="ECO:0007669"/>
    <property type="project" value="UniProtKB-KW"/>
</dbReference>
<sequence length="614" mass="71274">MSKYTKFYDILELQRDCSSEDVKKAYRKAALKYHPDKNPDNPDAAEKFKEVGMAYETLSDAEKREKYDKYGEEGLKEGGGEPYHDSFSIFDMFFPHARTDDDRRGPKKAPSITYPIKLGLEEIYAGKTKKLAVSKQVVCPECNGVGSLKPDGVKKCQMCGGTGIRTVVRKLGPGFISHQQEACKSCKQLGQIISEEDKCPRCQAEKVIDERKIIEVHIERGTEAGQKVTFAGEGDQQPGLEPGDLIVILEEKKHNLFNRQGKNLHIEKTISLRESLCGFDFEVLTLDNRKLLVKSAHGEVVQPGQTRCIPHEGMPVYRSALEKGSLIITFTVIFPARGFVGFGLQLDREKQQKVLQQQLQQVTYAAKNGNAQQLVRKGLMRIFPQILPNLKPIEKFTKEELKNLEQVELQDYPPDRDSQSIRDVKYSQYAQMTEEQKYDKHQRDLKDKEIEKEKEKEKEQENKDKEKLKQIEKEKRKQDEQKIQEEQEKEFKKSMDENDKRRKEEKDKKEKQDKQKKEKEKENLNANKSKDKDKDKDKEQQQINNEEQSKKLKEGQDRVRKLQEEVMIMQKEIEEKERIQKEKEMEKEKQQIEFGIKSPNSTQKAKAQAQLKPE</sequence>
<accession>A0A5J4W2V6</accession>
<dbReference type="EMBL" id="SNRW01003655">
    <property type="protein sequence ID" value="KAA6389261.1"/>
    <property type="molecule type" value="Genomic_DNA"/>
</dbReference>
<evidence type="ECO:0000259" key="8">
    <source>
        <dbReference type="PROSITE" id="PS51188"/>
    </source>
</evidence>
<dbReference type="HAMAP" id="MF_01152">
    <property type="entry name" value="DnaJ"/>
    <property type="match status" value="1"/>
</dbReference>
<dbReference type="InterPro" id="IPR018253">
    <property type="entry name" value="DnaJ_domain_CS"/>
</dbReference>
<evidence type="ECO:0000256" key="4">
    <source>
        <dbReference type="ARBA" id="ARBA00022833"/>
    </source>
</evidence>
<dbReference type="Gene3D" id="2.10.230.10">
    <property type="entry name" value="Heat shock protein DnaJ, cysteine-rich domain"/>
    <property type="match status" value="1"/>
</dbReference>
<dbReference type="SMART" id="SM00271">
    <property type="entry name" value="DnaJ"/>
    <property type="match status" value="1"/>
</dbReference>